<name>A0A1V2A7H8_9BACI</name>
<reference evidence="2 3" key="1">
    <citation type="submission" date="2016-12" db="EMBL/GenBank/DDBJ databases">
        <title>Domibacillus sp. SAB 38T whole genome sequencing.</title>
        <authorList>
            <person name="Verma A."/>
            <person name="Ojha A.K."/>
            <person name="Krishnamurthi S."/>
        </authorList>
    </citation>
    <scope>NUCLEOTIDE SEQUENCE [LARGE SCALE GENOMIC DNA]</scope>
    <source>
        <strain evidence="2 3">SAB 38</strain>
    </source>
</reference>
<dbReference type="EMBL" id="MSFI01000013">
    <property type="protein sequence ID" value="OMP66949.1"/>
    <property type="molecule type" value="Genomic_DNA"/>
</dbReference>
<sequence length="85" mass="10090">MEFVFGGKFNAGKNSLFFYQHYCPVLIGSSEKFLLQQTFVSFHIILIVLFLIEKRGSIFFLIEKEEELRGVKLRREHAKSLKYHF</sequence>
<protein>
    <submittedName>
        <fullName evidence="2">Uncharacterized protein</fullName>
    </submittedName>
</protein>
<keyword evidence="3" id="KW-1185">Reference proteome</keyword>
<dbReference type="AlphaFoldDB" id="A0A1V2A7H8"/>
<keyword evidence="1" id="KW-1133">Transmembrane helix</keyword>
<accession>A0A1V2A7H8</accession>
<evidence type="ECO:0000313" key="3">
    <source>
        <dbReference type="Proteomes" id="UP000188613"/>
    </source>
</evidence>
<dbReference type="Proteomes" id="UP000188613">
    <property type="component" value="Unassembled WGS sequence"/>
</dbReference>
<evidence type="ECO:0000256" key="1">
    <source>
        <dbReference type="SAM" id="Phobius"/>
    </source>
</evidence>
<organism evidence="2 3">
    <name type="scientific">Domibacillus epiphyticus</name>
    <dbReference type="NCBI Taxonomy" id="1714355"/>
    <lineage>
        <taxon>Bacteria</taxon>
        <taxon>Bacillati</taxon>
        <taxon>Bacillota</taxon>
        <taxon>Bacilli</taxon>
        <taxon>Bacillales</taxon>
        <taxon>Bacillaceae</taxon>
        <taxon>Domibacillus</taxon>
    </lineage>
</organism>
<comment type="caution">
    <text evidence="2">The sequence shown here is derived from an EMBL/GenBank/DDBJ whole genome shotgun (WGS) entry which is preliminary data.</text>
</comment>
<gene>
    <name evidence="2" type="ORF">BTO28_09435</name>
</gene>
<evidence type="ECO:0000313" key="2">
    <source>
        <dbReference type="EMBL" id="OMP66949.1"/>
    </source>
</evidence>
<proteinExistence type="predicted"/>
<feature type="transmembrane region" description="Helical" evidence="1">
    <location>
        <begin position="34"/>
        <end position="52"/>
    </location>
</feature>
<dbReference type="RefSeq" id="WP_076765619.1">
    <property type="nucleotide sequence ID" value="NZ_MSFI01000013.1"/>
</dbReference>
<keyword evidence="1" id="KW-0812">Transmembrane</keyword>
<keyword evidence="1" id="KW-0472">Membrane</keyword>